<dbReference type="InterPro" id="IPR013520">
    <property type="entry name" value="Ribonucl_H"/>
</dbReference>
<dbReference type="Proteomes" id="UP000199163">
    <property type="component" value="Unassembled WGS sequence"/>
</dbReference>
<dbReference type="InterPro" id="IPR011545">
    <property type="entry name" value="DEAD/DEAH_box_helicase_dom"/>
</dbReference>
<keyword evidence="2 8" id="KW-0540">Nuclease</keyword>
<dbReference type="InterPro" id="IPR012337">
    <property type="entry name" value="RNaseH-like_sf"/>
</dbReference>
<dbReference type="GO" id="GO:0043139">
    <property type="term" value="F:5'-3' DNA helicase activity"/>
    <property type="evidence" value="ECO:0007669"/>
    <property type="project" value="UniProtKB-EC"/>
</dbReference>
<dbReference type="GO" id="GO:0003677">
    <property type="term" value="F:DNA binding"/>
    <property type="evidence" value="ECO:0007669"/>
    <property type="project" value="InterPro"/>
</dbReference>
<dbReference type="InterPro" id="IPR006310">
    <property type="entry name" value="DinG"/>
</dbReference>
<dbReference type="InterPro" id="IPR006054">
    <property type="entry name" value="DnaQ"/>
</dbReference>
<dbReference type="InterPro" id="IPR045028">
    <property type="entry name" value="DinG/Rad3-like"/>
</dbReference>
<evidence type="ECO:0000256" key="1">
    <source>
        <dbReference type="ARBA" id="ARBA00001966"/>
    </source>
</evidence>
<dbReference type="PROSITE" id="PS51192">
    <property type="entry name" value="HELICASE_ATP_BIND_1"/>
    <property type="match status" value="1"/>
</dbReference>
<dbReference type="Gene3D" id="3.30.420.10">
    <property type="entry name" value="Ribonuclease H-like superfamily/Ribonuclease H"/>
    <property type="match status" value="1"/>
</dbReference>
<keyword evidence="4 8" id="KW-0378">Hydrolase</keyword>
<dbReference type="EMBL" id="FNDK01000001">
    <property type="protein sequence ID" value="SDH06589.1"/>
    <property type="molecule type" value="Genomic_DNA"/>
</dbReference>
<dbReference type="GO" id="GO:0016887">
    <property type="term" value="F:ATP hydrolysis activity"/>
    <property type="evidence" value="ECO:0007669"/>
    <property type="project" value="RHEA"/>
</dbReference>
<dbReference type="InterPro" id="IPR036397">
    <property type="entry name" value="RNaseH_sf"/>
</dbReference>
<evidence type="ECO:0000256" key="6">
    <source>
        <dbReference type="ARBA" id="ARBA00022840"/>
    </source>
</evidence>
<dbReference type="CDD" id="cd06127">
    <property type="entry name" value="DEDDh"/>
    <property type="match status" value="1"/>
</dbReference>
<keyword evidence="12" id="KW-0347">Helicase</keyword>
<dbReference type="SMART" id="SM00479">
    <property type="entry name" value="EXOIII"/>
    <property type="match status" value="1"/>
</dbReference>
<dbReference type="EC" id="3.1.-.-" evidence="8 9"/>
<evidence type="ECO:0000256" key="4">
    <source>
        <dbReference type="ARBA" id="ARBA00022801"/>
    </source>
</evidence>
<dbReference type="STRING" id="568899.SAMN05192534_101498"/>
<dbReference type="InterPro" id="IPR006555">
    <property type="entry name" value="ATP-dep_Helicase_C"/>
</dbReference>
<dbReference type="SMART" id="SM00487">
    <property type="entry name" value="DEXDc"/>
    <property type="match status" value="1"/>
</dbReference>
<dbReference type="NCBIfam" id="TIGR01407">
    <property type="entry name" value="dinG_rel"/>
    <property type="match status" value="1"/>
</dbReference>
<evidence type="ECO:0000256" key="2">
    <source>
        <dbReference type="ARBA" id="ARBA00022722"/>
    </source>
</evidence>
<name>A0A1G7ZD64_9BACI</name>
<dbReference type="Gene3D" id="3.40.50.300">
    <property type="entry name" value="P-loop containing nucleotide triphosphate hydrolases"/>
    <property type="match status" value="2"/>
</dbReference>
<dbReference type="PROSITE" id="PS51193">
    <property type="entry name" value="HELICASE_ATP_BIND_2"/>
    <property type="match status" value="1"/>
</dbReference>
<dbReference type="RefSeq" id="WP_091270846.1">
    <property type="nucleotide sequence ID" value="NZ_FNDK01000001.1"/>
</dbReference>
<feature type="binding site" evidence="8">
    <location>
        <begin position="284"/>
        <end position="291"/>
    </location>
    <ligand>
        <name>ATP</name>
        <dbReference type="ChEBI" id="CHEBI:30616"/>
    </ligand>
</feature>
<dbReference type="NCBIfam" id="NF005981">
    <property type="entry name" value="PRK08074.1"/>
    <property type="match status" value="1"/>
</dbReference>
<feature type="short sequence motif" description="DEAH box" evidence="8">
    <location>
        <begin position="459"/>
        <end position="462"/>
    </location>
</feature>
<keyword evidence="6 8" id="KW-0067">ATP-binding</keyword>
<dbReference type="FunFam" id="3.30.420.10:FF:000045">
    <property type="entry name" value="3'-5' exonuclease DinG"/>
    <property type="match status" value="1"/>
</dbReference>
<dbReference type="SMART" id="SM00491">
    <property type="entry name" value="HELICc2"/>
    <property type="match status" value="1"/>
</dbReference>
<sequence length="932" mass="105926">MKNKFVVIDTETTGNAPKKGDKIIQIGAAVIENNKVQQTFSTFVRPYQHIPIFIQQLTGITDEDVQQAPSFKETAPQLLELLQDAYFVAHNVPFDLHFINQELIQAGFSPFHGPAIDTVECARFLYPTAPGYQLSQLAEWLHIDHDRPHQADSDAIVTAYLWLNMKKKLYTLPYETLDELRKLAVHMDSNLSAFIQEAMLTTKKQIEKDIEHYKGLAIKKHEPIPPKQTHFQAQGETTFTEAFFSADGTLSGRWAGFEYRQGQEKIADAVSDALENRSHLLLEAGTGIGKSLAYLVPVVQFSKQQGRRVVVSTNTTNLQAQLMQNDIPLLKKVLPHEFEAVTLKGKQHYLCLRKFRQLLHTAPATYEEVLGLAQVLVWILETDTGDVEEINIAGGSNSAFWEKVRSDESSLSWYAKNYYYRAVENAKHADVIVTNHALLFADVSNGNGLLPSYKHVVVDEAHHLEEVAAKSLGMQVDYFHVTQVFHKLGVAEESGDFQRLRTVEETMCPYFGEGWHQQRKDAFTLLKYEADELFRMLHHYSLKTVNQKETDIGKVSVRYRPQKELSPLWEAVKESLKRVLLLFEEEAQAWHRFVHHLQDYIDTGSLEQGLLHDFHAAVTEAEEMCDVLFHLIAEEDPNYVYWMEVDKKGAANAAYLYARPIDVSEKLADSFFAQKDSVILTSATLTVDDSFSYVMKKWGLLDVAPPALQLSSPFAYEKNARLFVPSDITTVKDNEQDFIQETAAFIYQTASITEGKMLVLFTSFDMLKKTYYQLKQWDEASDFALIAQGLKTGSRLKMMKSFQQYNKAILLGTNAFWEGIDIPGEDLSCLIIVRLPFAPPNEPVLQARTEQVKREGGSPFKELSLPQAVLRFKQGFGRLIRHKRDKGVVVVLDKRMMTSSYGRYFLQSIPALPVAHKPMDDILNDIADFLDS</sequence>
<comment type="similarity">
    <text evidence="8 9">Belongs to the helicase family. DinG subfamily. Type 2 sub-subfamily.</text>
</comment>
<evidence type="ECO:0000313" key="12">
    <source>
        <dbReference type="EMBL" id="SDH06589.1"/>
    </source>
</evidence>
<dbReference type="SUPFAM" id="SSF53098">
    <property type="entry name" value="Ribonuclease H-like"/>
    <property type="match status" value="1"/>
</dbReference>
<dbReference type="GO" id="GO:0006260">
    <property type="term" value="P:DNA replication"/>
    <property type="evidence" value="ECO:0007669"/>
    <property type="project" value="InterPro"/>
</dbReference>
<dbReference type="HAMAP" id="MF_02206">
    <property type="entry name" value="DinG_exonucl"/>
    <property type="match status" value="1"/>
</dbReference>
<comment type="function">
    <text evidence="8 9">3'-5' exonuclease.</text>
</comment>
<keyword evidence="5 8" id="KW-0269">Exonuclease</keyword>
<evidence type="ECO:0000256" key="5">
    <source>
        <dbReference type="ARBA" id="ARBA00022839"/>
    </source>
</evidence>
<feature type="domain" description="Helicase ATP-binding" evidence="11">
    <location>
        <begin position="249"/>
        <end position="514"/>
    </location>
</feature>
<dbReference type="Pfam" id="PF00270">
    <property type="entry name" value="DEAD"/>
    <property type="match status" value="1"/>
</dbReference>
<evidence type="ECO:0000259" key="11">
    <source>
        <dbReference type="PROSITE" id="PS51193"/>
    </source>
</evidence>
<dbReference type="InterPro" id="IPR027417">
    <property type="entry name" value="P-loop_NTPase"/>
</dbReference>
<dbReference type="GO" id="GO:0005524">
    <property type="term" value="F:ATP binding"/>
    <property type="evidence" value="ECO:0007669"/>
    <property type="project" value="UniProtKB-UniRule"/>
</dbReference>
<evidence type="ECO:0000256" key="7">
    <source>
        <dbReference type="ARBA" id="ARBA00048954"/>
    </source>
</evidence>
<organism evidence="12 13">
    <name type="scientific">Alteribacillus persepolensis</name>
    <dbReference type="NCBI Taxonomy" id="568899"/>
    <lineage>
        <taxon>Bacteria</taxon>
        <taxon>Bacillati</taxon>
        <taxon>Bacillota</taxon>
        <taxon>Bacilli</taxon>
        <taxon>Bacillales</taxon>
        <taxon>Bacillaceae</taxon>
        <taxon>Alteribacillus</taxon>
    </lineage>
</organism>
<gene>
    <name evidence="8 9" type="primary">dinG</name>
    <name evidence="12" type="ORF">SAMN05192534_101498</name>
</gene>
<evidence type="ECO:0000256" key="3">
    <source>
        <dbReference type="ARBA" id="ARBA00022741"/>
    </source>
</evidence>
<dbReference type="SUPFAM" id="SSF52540">
    <property type="entry name" value="P-loop containing nucleoside triphosphate hydrolases"/>
    <property type="match status" value="1"/>
</dbReference>
<keyword evidence="3 8" id="KW-0547">Nucleotide-binding</keyword>
<feature type="domain" description="Helicase ATP-binding" evidence="10">
    <location>
        <begin position="271"/>
        <end position="474"/>
    </location>
</feature>
<dbReference type="InterPro" id="IPR014013">
    <property type="entry name" value="Helic_SF1/SF2_ATP-bd_DinG/Rad3"/>
</dbReference>
<proteinExistence type="inferred from homology"/>
<keyword evidence="13" id="KW-1185">Reference proteome</keyword>
<reference evidence="12 13" key="1">
    <citation type="submission" date="2016-10" db="EMBL/GenBank/DDBJ databases">
        <authorList>
            <person name="de Groot N.N."/>
        </authorList>
    </citation>
    <scope>NUCLEOTIDE SEQUENCE [LARGE SCALE GENOMIC DNA]</scope>
    <source>
        <strain evidence="12 13">DSM 21632</strain>
    </source>
</reference>
<evidence type="ECO:0000313" key="13">
    <source>
        <dbReference type="Proteomes" id="UP000199163"/>
    </source>
</evidence>
<dbReference type="AlphaFoldDB" id="A0A1G7ZD64"/>
<protein>
    <recommendedName>
        <fullName evidence="8 9">3'-5' exonuclease DinG</fullName>
        <ecNumber evidence="8 9">3.1.-.-</ecNumber>
    </recommendedName>
</protein>
<dbReference type="OrthoDB" id="9803913at2"/>
<dbReference type="GO" id="GO:0008408">
    <property type="term" value="F:3'-5' exonuclease activity"/>
    <property type="evidence" value="ECO:0007669"/>
    <property type="project" value="UniProtKB-UniRule"/>
</dbReference>
<comment type="cofactor">
    <cofactor evidence="1">
        <name>[4Fe-4S] cluster</name>
        <dbReference type="ChEBI" id="CHEBI:49883"/>
    </cofactor>
</comment>
<comment type="catalytic activity">
    <reaction evidence="7">
        <text>ATP + H2O = ADP + phosphate + H(+)</text>
        <dbReference type="Rhea" id="RHEA:13065"/>
        <dbReference type="ChEBI" id="CHEBI:15377"/>
        <dbReference type="ChEBI" id="CHEBI:15378"/>
        <dbReference type="ChEBI" id="CHEBI:30616"/>
        <dbReference type="ChEBI" id="CHEBI:43474"/>
        <dbReference type="ChEBI" id="CHEBI:456216"/>
        <dbReference type="EC" id="5.6.2.3"/>
    </reaction>
</comment>
<dbReference type="NCBIfam" id="TIGR00573">
    <property type="entry name" value="dnaq"/>
    <property type="match status" value="1"/>
</dbReference>
<dbReference type="InterPro" id="IPR014001">
    <property type="entry name" value="Helicase_ATP-bd"/>
</dbReference>
<evidence type="ECO:0000256" key="8">
    <source>
        <dbReference type="HAMAP-Rule" id="MF_02206"/>
    </source>
</evidence>
<dbReference type="Pfam" id="PF13307">
    <property type="entry name" value="Helicase_C_2"/>
    <property type="match status" value="1"/>
</dbReference>
<evidence type="ECO:0000259" key="10">
    <source>
        <dbReference type="PROSITE" id="PS51192"/>
    </source>
</evidence>
<evidence type="ECO:0000256" key="9">
    <source>
        <dbReference type="RuleBase" id="RU364106"/>
    </source>
</evidence>
<dbReference type="GO" id="GO:0003887">
    <property type="term" value="F:DNA-directed DNA polymerase activity"/>
    <property type="evidence" value="ECO:0007669"/>
    <property type="project" value="InterPro"/>
</dbReference>
<dbReference type="Pfam" id="PF00929">
    <property type="entry name" value="RNase_T"/>
    <property type="match status" value="1"/>
</dbReference>
<dbReference type="PANTHER" id="PTHR11472:SF34">
    <property type="entry name" value="REGULATOR OF TELOMERE ELONGATION HELICASE 1"/>
    <property type="match status" value="1"/>
</dbReference>
<accession>A0A1G7ZD64</accession>
<dbReference type="PANTHER" id="PTHR11472">
    <property type="entry name" value="DNA REPAIR DEAD HELICASE RAD3/XP-D SUBFAMILY MEMBER"/>
    <property type="match status" value="1"/>
</dbReference>